<dbReference type="EMBL" id="JABSTR010001188">
    <property type="protein sequence ID" value="KAH9383598.1"/>
    <property type="molecule type" value="Genomic_DNA"/>
</dbReference>
<dbReference type="AlphaFoldDB" id="A0A9J6H7B2"/>
<proteinExistence type="predicted"/>
<organism evidence="1 2">
    <name type="scientific">Haemaphysalis longicornis</name>
    <name type="common">Bush tick</name>
    <dbReference type="NCBI Taxonomy" id="44386"/>
    <lineage>
        <taxon>Eukaryota</taxon>
        <taxon>Metazoa</taxon>
        <taxon>Ecdysozoa</taxon>
        <taxon>Arthropoda</taxon>
        <taxon>Chelicerata</taxon>
        <taxon>Arachnida</taxon>
        <taxon>Acari</taxon>
        <taxon>Parasitiformes</taxon>
        <taxon>Ixodida</taxon>
        <taxon>Ixodoidea</taxon>
        <taxon>Ixodidae</taxon>
        <taxon>Haemaphysalinae</taxon>
        <taxon>Haemaphysalis</taxon>
    </lineage>
</organism>
<dbReference type="VEuPathDB" id="VectorBase:HLOH_041196"/>
<sequence length="113" mass="12323">MPESALAERQSSWKRAIDSMHAFLQWSCGCLSESSLIYQSTNHQGEDILQLSDGLFATCCEKGKKLQHAEVASSYSRLRPTLCTNAFAFTADCHVCALSTLGLGSQSTGNCQR</sequence>
<evidence type="ECO:0000313" key="2">
    <source>
        <dbReference type="Proteomes" id="UP000821853"/>
    </source>
</evidence>
<reference evidence="1 2" key="1">
    <citation type="journal article" date="2020" name="Cell">
        <title>Large-Scale Comparative Analyses of Tick Genomes Elucidate Their Genetic Diversity and Vector Capacities.</title>
        <authorList>
            <consortium name="Tick Genome and Microbiome Consortium (TIGMIC)"/>
            <person name="Jia N."/>
            <person name="Wang J."/>
            <person name="Shi W."/>
            <person name="Du L."/>
            <person name="Sun Y."/>
            <person name="Zhan W."/>
            <person name="Jiang J.F."/>
            <person name="Wang Q."/>
            <person name="Zhang B."/>
            <person name="Ji P."/>
            <person name="Bell-Sakyi L."/>
            <person name="Cui X.M."/>
            <person name="Yuan T.T."/>
            <person name="Jiang B.G."/>
            <person name="Yang W.F."/>
            <person name="Lam T.T."/>
            <person name="Chang Q.C."/>
            <person name="Ding S.J."/>
            <person name="Wang X.J."/>
            <person name="Zhu J.G."/>
            <person name="Ruan X.D."/>
            <person name="Zhao L."/>
            <person name="Wei J.T."/>
            <person name="Ye R.Z."/>
            <person name="Que T.C."/>
            <person name="Du C.H."/>
            <person name="Zhou Y.H."/>
            <person name="Cheng J.X."/>
            <person name="Dai P.F."/>
            <person name="Guo W.B."/>
            <person name="Han X.H."/>
            <person name="Huang E.J."/>
            <person name="Li L.F."/>
            <person name="Wei W."/>
            <person name="Gao Y.C."/>
            <person name="Liu J.Z."/>
            <person name="Shao H.Z."/>
            <person name="Wang X."/>
            <person name="Wang C.C."/>
            <person name="Yang T.C."/>
            <person name="Huo Q.B."/>
            <person name="Li W."/>
            <person name="Chen H.Y."/>
            <person name="Chen S.E."/>
            <person name="Zhou L.G."/>
            <person name="Ni X.B."/>
            <person name="Tian J.H."/>
            <person name="Sheng Y."/>
            <person name="Liu T."/>
            <person name="Pan Y.S."/>
            <person name="Xia L.Y."/>
            <person name="Li J."/>
            <person name="Zhao F."/>
            <person name="Cao W.C."/>
        </authorList>
    </citation>
    <scope>NUCLEOTIDE SEQUENCE [LARGE SCALE GENOMIC DNA]</scope>
    <source>
        <strain evidence="1">HaeL-2018</strain>
    </source>
</reference>
<gene>
    <name evidence="1" type="ORF">HPB48_025246</name>
</gene>
<name>A0A9J6H7B2_HAELO</name>
<evidence type="ECO:0000313" key="1">
    <source>
        <dbReference type="EMBL" id="KAH9383598.1"/>
    </source>
</evidence>
<dbReference type="Proteomes" id="UP000821853">
    <property type="component" value="Unassembled WGS sequence"/>
</dbReference>
<keyword evidence="2" id="KW-1185">Reference proteome</keyword>
<comment type="caution">
    <text evidence="1">The sequence shown here is derived from an EMBL/GenBank/DDBJ whole genome shotgun (WGS) entry which is preliminary data.</text>
</comment>
<accession>A0A9J6H7B2</accession>
<protein>
    <submittedName>
        <fullName evidence="1">Uncharacterized protein</fullName>
    </submittedName>
</protein>